<proteinExistence type="predicted"/>
<sequence length="85" mass="9726">MEELTAVVTAVADFASATLKQLFRICFQRNDLNLISSICSFLCIYSTWPGYYPVDETVSEGPEVFWNSLKEEIDYLNEAEKSKVF</sequence>
<dbReference type="Proteomes" id="UP000046393">
    <property type="component" value="Unplaced"/>
</dbReference>
<name>A0A0N5B166_9BILA</name>
<dbReference type="Gene3D" id="1.25.10.10">
    <property type="entry name" value="Leucine-rich Repeat Variant"/>
    <property type="match status" value="1"/>
</dbReference>
<keyword evidence="1" id="KW-1185">Reference proteome</keyword>
<dbReference type="InterPro" id="IPR011989">
    <property type="entry name" value="ARM-like"/>
</dbReference>
<protein>
    <submittedName>
        <fullName evidence="2">RB_A domain-containing protein</fullName>
    </submittedName>
</protein>
<dbReference type="WBParaSite" id="SMUV_0001101801-mRNA-1">
    <property type="protein sequence ID" value="SMUV_0001101801-mRNA-1"/>
    <property type="gene ID" value="SMUV_0001101801"/>
</dbReference>
<evidence type="ECO:0000313" key="2">
    <source>
        <dbReference type="WBParaSite" id="SMUV_0001101801-mRNA-1"/>
    </source>
</evidence>
<accession>A0A0N5B166</accession>
<organism evidence="1 2">
    <name type="scientific">Syphacia muris</name>
    <dbReference type="NCBI Taxonomy" id="451379"/>
    <lineage>
        <taxon>Eukaryota</taxon>
        <taxon>Metazoa</taxon>
        <taxon>Ecdysozoa</taxon>
        <taxon>Nematoda</taxon>
        <taxon>Chromadorea</taxon>
        <taxon>Rhabditida</taxon>
        <taxon>Spirurina</taxon>
        <taxon>Oxyuridomorpha</taxon>
        <taxon>Oxyuroidea</taxon>
        <taxon>Oxyuridae</taxon>
        <taxon>Syphacia</taxon>
    </lineage>
</organism>
<evidence type="ECO:0000313" key="1">
    <source>
        <dbReference type="Proteomes" id="UP000046393"/>
    </source>
</evidence>
<dbReference type="AlphaFoldDB" id="A0A0N5B166"/>
<reference evidence="2" key="1">
    <citation type="submission" date="2017-02" db="UniProtKB">
        <authorList>
            <consortium name="WormBaseParasite"/>
        </authorList>
    </citation>
    <scope>IDENTIFICATION</scope>
</reference>